<feature type="compositionally biased region" description="Low complexity" evidence="1">
    <location>
        <begin position="143"/>
        <end position="152"/>
    </location>
</feature>
<evidence type="ECO:0000256" key="2">
    <source>
        <dbReference type="SAM" id="Phobius"/>
    </source>
</evidence>
<sequence>MRVYTVHVRDTLEDAVFVRDGFAWLAFLFPAVWLLVHRLWWETLGYVVLAGLLFAGLGAAGVAEVAMQVAFAALNLLVGFEANELLRSALGRRGWTEMGSVVARNTEEAEVRFYADPPMPVRRTAPAERPWSGSGEQRPVDLRPAGPGRPRAVPSTPLGVFPEA</sequence>
<evidence type="ECO:0000256" key="1">
    <source>
        <dbReference type="SAM" id="MobiDB-lite"/>
    </source>
</evidence>
<feature type="transmembrane region" description="Helical" evidence="2">
    <location>
        <begin position="21"/>
        <end position="40"/>
    </location>
</feature>
<evidence type="ECO:0000313" key="3">
    <source>
        <dbReference type="EMBL" id="MCP1336480.1"/>
    </source>
</evidence>
<keyword evidence="2" id="KW-1133">Transmembrane helix</keyword>
<accession>A0A9J6PF75</accession>
<keyword evidence="2" id="KW-0472">Membrane</keyword>
<dbReference type="EMBL" id="JAMZFT010000002">
    <property type="protein sequence ID" value="MCP1336480.1"/>
    <property type="molecule type" value="Genomic_DNA"/>
</dbReference>
<evidence type="ECO:0000313" key="4">
    <source>
        <dbReference type="Proteomes" id="UP001055804"/>
    </source>
</evidence>
<protein>
    <submittedName>
        <fullName evidence="3">DUF2628 domain-containing protein</fullName>
    </submittedName>
</protein>
<gene>
    <name evidence="3" type="ORF">NJQ99_08685</name>
</gene>
<name>A0A9J6PF75_9PROT</name>
<feature type="transmembrane region" description="Helical" evidence="2">
    <location>
        <begin position="46"/>
        <end position="78"/>
    </location>
</feature>
<organism evidence="3 4">
    <name type="scientific">Futiania mangrovi</name>
    <dbReference type="NCBI Taxonomy" id="2959716"/>
    <lineage>
        <taxon>Bacteria</taxon>
        <taxon>Pseudomonadati</taxon>
        <taxon>Pseudomonadota</taxon>
        <taxon>Alphaproteobacteria</taxon>
        <taxon>Futianiales</taxon>
        <taxon>Futianiaceae</taxon>
        <taxon>Futiania</taxon>
    </lineage>
</organism>
<dbReference type="AlphaFoldDB" id="A0A9J6PF75"/>
<comment type="caution">
    <text evidence="3">The sequence shown here is derived from an EMBL/GenBank/DDBJ whole genome shotgun (WGS) entry which is preliminary data.</text>
</comment>
<dbReference type="Pfam" id="PF10947">
    <property type="entry name" value="DUF2628"/>
    <property type="match status" value="1"/>
</dbReference>
<reference evidence="3" key="1">
    <citation type="submission" date="2022-06" db="EMBL/GenBank/DDBJ databases">
        <title>Isolation and Genomics of Futiania mangrovii gen. nov., sp. nov., a Rare and Metabolically-versatile member in the Class Alphaproteobacteria.</title>
        <authorList>
            <person name="Liu L."/>
            <person name="Huang W.-C."/>
            <person name="Pan J."/>
            <person name="Li J."/>
            <person name="Huang Y."/>
            <person name="Du H."/>
            <person name="Liu Y."/>
            <person name="Li M."/>
        </authorList>
    </citation>
    <scope>NUCLEOTIDE SEQUENCE</scope>
    <source>
        <strain evidence="3">FT118</strain>
    </source>
</reference>
<feature type="region of interest" description="Disordered" evidence="1">
    <location>
        <begin position="120"/>
        <end position="164"/>
    </location>
</feature>
<proteinExistence type="predicted"/>
<keyword evidence="2" id="KW-0812">Transmembrane</keyword>
<dbReference type="Proteomes" id="UP001055804">
    <property type="component" value="Unassembled WGS sequence"/>
</dbReference>
<keyword evidence="4" id="KW-1185">Reference proteome</keyword>
<dbReference type="InterPro" id="IPR024399">
    <property type="entry name" value="DUF2628"/>
</dbReference>
<dbReference type="RefSeq" id="WP_269332438.1">
    <property type="nucleotide sequence ID" value="NZ_JAMZFT010000002.1"/>
</dbReference>